<reference evidence="1" key="2">
    <citation type="journal article" date="2021" name="Microbiome">
        <title>Successional dynamics and alternative stable states in a saline activated sludge microbial community over 9 years.</title>
        <authorList>
            <person name="Wang Y."/>
            <person name="Ye J."/>
            <person name="Ju F."/>
            <person name="Liu L."/>
            <person name="Boyd J.A."/>
            <person name="Deng Y."/>
            <person name="Parks D.H."/>
            <person name="Jiang X."/>
            <person name="Yin X."/>
            <person name="Woodcroft B.J."/>
            <person name="Tyson G.W."/>
            <person name="Hugenholtz P."/>
            <person name="Polz M.F."/>
            <person name="Zhang T."/>
        </authorList>
    </citation>
    <scope>NUCLEOTIDE SEQUENCE</scope>
    <source>
        <strain evidence="1">HKST-UBA15</strain>
    </source>
</reference>
<protein>
    <recommendedName>
        <fullName evidence="3">DUF4238 domain-containing protein</fullName>
    </recommendedName>
</protein>
<reference evidence="1" key="1">
    <citation type="submission" date="2020-04" db="EMBL/GenBank/DDBJ databases">
        <authorList>
            <person name="Zhang T."/>
        </authorList>
    </citation>
    <scope>NUCLEOTIDE SEQUENCE</scope>
    <source>
        <strain evidence="1">HKST-UBA15</strain>
    </source>
</reference>
<evidence type="ECO:0000313" key="1">
    <source>
        <dbReference type="EMBL" id="MCA9380252.1"/>
    </source>
</evidence>
<gene>
    <name evidence="1" type="ORF">KC675_03695</name>
</gene>
<sequence length="438" mass="50200">MVEYTDGEGPEFQDNADVDPINIDTLNPRSLLTVYLLRIFNPDSLLQRAWNFDDEIHDREERYKSKKIKSGREDVKIQILNSIEEIKMRKEYHHELVEGVKRKFIEEGLLDEDADEEDTVVLFYSAVSESLHSAEQELLSGVLIEDSQSLARLRLLMSWGDQESVEHLVPELESIREGNYRNIKPSGVVGSTDFMLNQYELVDVNTLKLDQLIFIPSAGCYGVVRIVDGDPQIDVVFDTIRPKYTTGLPMSHPKLTLENVAGGCIPIDWYQGLDGGEEMYKGIWNVLKQSGIQTIETHMFDPMYLPGAIDNGKFSIPHMEGVLVETREMDTSDEINLKYVNQKMPYFFFILDGDQLLQRLPLEENHFNGYHHIKGGINFNDKAIISIVLSDNMRERLLSWIASWNEEDCRRIFGDNDPSKIFISNVSQLEESVKARGN</sequence>
<dbReference type="Proteomes" id="UP000745577">
    <property type="component" value="Unassembled WGS sequence"/>
</dbReference>
<dbReference type="EMBL" id="JAGQLL010000043">
    <property type="protein sequence ID" value="MCA9380252.1"/>
    <property type="molecule type" value="Genomic_DNA"/>
</dbReference>
<evidence type="ECO:0000313" key="2">
    <source>
        <dbReference type="Proteomes" id="UP000745577"/>
    </source>
</evidence>
<evidence type="ECO:0008006" key="3">
    <source>
        <dbReference type="Google" id="ProtNLM"/>
    </source>
</evidence>
<proteinExistence type="predicted"/>
<comment type="caution">
    <text evidence="1">The sequence shown here is derived from an EMBL/GenBank/DDBJ whole genome shotgun (WGS) entry which is preliminary data.</text>
</comment>
<organism evidence="1 2">
    <name type="scientific">Candidatus Dojkabacteria bacterium</name>
    <dbReference type="NCBI Taxonomy" id="2099670"/>
    <lineage>
        <taxon>Bacteria</taxon>
        <taxon>Candidatus Dojkabacteria</taxon>
    </lineage>
</organism>
<accession>A0A955KZU7</accession>
<dbReference type="AlphaFoldDB" id="A0A955KZU7"/>
<name>A0A955KZU7_9BACT</name>